<dbReference type="GO" id="GO:0016920">
    <property type="term" value="F:pyroglutamyl-peptidase activity"/>
    <property type="evidence" value="ECO:0007669"/>
    <property type="project" value="UniProtKB-UniRule"/>
</dbReference>
<comment type="function">
    <text evidence="2 9">Removes 5-oxoproline from various penultimate amino acid residues except L-proline.</text>
</comment>
<dbReference type="NCBIfam" id="TIGR00504">
    <property type="entry name" value="pyro_pdase"/>
    <property type="match status" value="1"/>
</dbReference>
<evidence type="ECO:0000256" key="9">
    <source>
        <dbReference type="HAMAP-Rule" id="MF_00417"/>
    </source>
</evidence>
<keyword evidence="6 9" id="KW-0645">Protease</keyword>
<proteinExistence type="inferred from homology"/>
<feature type="active site" evidence="9">
    <location>
        <position position="167"/>
    </location>
</feature>
<keyword evidence="7 9" id="KW-0378">Hydrolase</keyword>
<dbReference type="InterPro" id="IPR029762">
    <property type="entry name" value="PGP-I_bact-type"/>
</dbReference>
<dbReference type="NCBIfam" id="NF009676">
    <property type="entry name" value="PRK13197.1"/>
    <property type="match status" value="1"/>
</dbReference>
<evidence type="ECO:0000256" key="10">
    <source>
        <dbReference type="PROSITE-ProRule" id="PRU10076"/>
    </source>
</evidence>
<accession>A0A329LVB7</accession>
<evidence type="ECO:0000256" key="11">
    <source>
        <dbReference type="PROSITE-ProRule" id="PRU10077"/>
    </source>
</evidence>
<dbReference type="InterPro" id="IPR033694">
    <property type="entry name" value="PGPEP1_Cys_AS"/>
</dbReference>
<evidence type="ECO:0000256" key="2">
    <source>
        <dbReference type="ARBA" id="ARBA00002280"/>
    </source>
</evidence>
<comment type="subunit">
    <text evidence="9">Homotetramer.</text>
</comment>
<dbReference type="CDD" id="cd00501">
    <property type="entry name" value="Peptidase_C15"/>
    <property type="match status" value="1"/>
</dbReference>
<comment type="caution">
    <text evidence="12">The sequence shown here is derived from an EMBL/GenBank/DDBJ whole genome shotgun (WGS) entry which is preliminary data.</text>
</comment>
<dbReference type="PROSITE" id="PS01334">
    <property type="entry name" value="PYRASE_CYS"/>
    <property type="match status" value="1"/>
</dbReference>
<sequence length="216" mass="23131">MQRVLVTGFEPFGGEKMNAAWEAVRRLAGTKPAGAEVAVVQLPTVFGRSIDALREAVRETQPDIVICVGQAAGRKEITPERVAINIDDARIPDNDGASPIDKPIIPGGPAAYWSTLPIKAIVRDIRQAGIAAAVSNSAGTFVCNHLFYGLAHLIATEYPQKRGGFIHVPVTPEQLVEGCTELPGMTLDHIIRGLELAVAASVRVERDIEEEGGQIH</sequence>
<dbReference type="Gene3D" id="3.40.630.20">
    <property type="entry name" value="Peptidase C15, pyroglutamyl peptidase I-like"/>
    <property type="match status" value="1"/>
</dbReference>
<keyword evidence="5 9" id="KW-0963">Cytoplasm</keyword>
<dbReference type="InterPro" id="IPR033693">
    <property type="entry name" value="PGPEP1_Glu_AS"/>
</dbReference>
<dbReference type="HAMAP" id="MF_00417">
    <property type="entry name" value="Pyrrolid_peptidase"/>
    <property type="match status" value="1"/>
</dbReference>
<dbReference type="FunFam" id="3.40.630.20:FF:000001">
    <property type="entry name" value="Pyrrolidone-carboxylate peptidase"/>
    <property type="match status" value="1"/>
</dbReference>
<dbReference type="PANTHER" id="PTHR23402">
    <property type="entry name" value="PROTEASE FAMILY C15 PYROGLUTAMYL-PEPTIDASE I-RELATED"/>
    <property type="match status" value="1"/>
</dbReference>
<dbReference type="RefSeq" id="WP_113036798.1">
    <property type="nucleotide sequence ID" value="NZ_QMFB01000057.1"/>
</dbReference>
<evidence type="ECO:0000256" key="5">
    <source>
        <dbReference type="ARBA" id="ARBA00022490"/>
    </source>
</evidence>
<dbReference type="Pfam" id="PF01470">
    <property type="entry name" value="Peptidase_C15"/>
    <property type="match status" value="1"/>
</dbReference>
<dbReference type="SUPFAM" id="SSF53182">
    <property type="entry name" value="Pyrrolidone carboxyl peptidase (pyroglutamate aminopeptidase)"/>
    <property type="match status" value="1"/>
</dbReference>
<organism evidence="12 13">
    <name type="scientific">Paenibacillus contaminans</name>
    <dbReference type="NCBI Taxonomy" id="450362"/>
    <lineage>
        <taxon>Bacteria</taxon>
        <taxon>Bacillati</taxon>
        <taxon>Bacillota</taxon>
        <taxon>Bacilli</taxon>
        <taxon>Bacillales</taxon>
        <taxon>Paenibacillaceae</taxon>
        <taxon>Paenibacillus</taxon>
    </lineage>
</organism>
<gene>
    <name evidence="9 12" type="primary">pcp</name>
    <name evidence="12" type="ORF">DQG23_40710</name>
</gene>
<dbReference type="AlphaFoldDB" id="A0A329LVB7"/>
<dbReference type="GO" id="GO:0005829">
    <property type="term" value="C:cytosol"/>
    <property type="evidence" value="ECO:0007669"/>
    <property type="project" value="InterPro"/>
</dbReference>
<dbReference type="InterPro" id="IPR036440">
    <property type="entry name" value="Peptidase_C15-like_sf"/>
</dbReference>
<dbReference type="Proteomes" id="UP000250369">
    <property type="component" value="Unassembled WGS sequence"/>
</dbReference>
<dbReference type="PIRSF" id="PIRSF015592">
    <property type="entry name" value="Prld-crbxl_pptds"/>
    <property type="match status" value="1"/>
</dbReference>
<dbReference type="PROSITE" id="PS01333">
    <property type="entry name" value="PYRASE_GLU"/>
    <property type="match status" value="1"/>
</dbReference>
<evidence type="ECO:0000256" key="3">
    <source>
        <dbReference type="ARBA" id="ARBA00004496"/>
    </source>
</evidence>
<reference evidence="12 13" key="1">
    <citation type="journal article" date="2009" name="Int. J. Syst. Evol. Microbiol.">
        <title>Paenibacillus contaminans sp. nov., isolated from a contaminated laboratory plate.</title>
        <authorList>
            <person name="Chou J.H."/>
            <person name="Lee J.H."/>
            <person name="Lin M.C."/>
            <person name="Chang P.S."/>
            <person name="Arun A.B."/>
            <person name="Young C.C."/>
            <person name="Chen W.M."/>
        </authorList>
    </citation>
    <scope>NUCLEOTIDE SEQUENCE [LARGE SCALE GENOMIC DNA]</scope>
    <source>
        <strain evidence="12 13">CKOBP-6</strain>
    </source>
</reference>
<evidence type="ECO:0000256" key="4">
    <source>
        <dbReference type="ARBA" id="ARBA00006641"/>
    </source>
</evidence>
<dbReference type="InterPro" id="IPR000816">
    <property type="entry name" value="Peptidase_C15"/>
</dbReference>
<evidence type="ECO:0000313" key="13">
    <source>
        <dbReference type="Proteomes" id="UP000250369"/>
    </source>
</evidence>
<name>A0A329LVB7_9BACL</name>
<comment type="subcellular location">
    <subcellularLocation>
        <location evidence="3 9">Cytoplasm</location>
    </subcellularLocation>
</comment>
<feature type="active site" evidence="9 10">
    <location>
        <position position="80"/>
    </location>
</feature>
<feature type="active site" evidence="9 11">
    <location>
        <position position="143"/>
    </location>
</feature>
<dbReference type="OrthoDB" id="9779738at2"/>
<evidence type="ECO:0000256" key="7">
    <source>
        <dbReference type="ARBA" id="ARBA00022801"/>
    </source>
</evidence>
<dbReference type="PANTHER" id="PTHR23402:SF1">
    <property type="entry name" value="PYROGLUTAMYL-PEPTIDASE I"/>
    <property type="match status" value="1"/>
</dbReference>
<dbReference type="InterPro" id="IPR016125">
    <property type="entry name" value="Peptidase_C15-like"/>
</dbReference>
<keyword evidence="8 9" id="KW-0788">Thiol protease</keyword>
<protein>
    <recommendedName>
        <fullName evidence="9">Pyrrolidone-carboxylate peptidase</fullName>
        <ecNumber evidence="9">3.4.19.3</ecNumber>
    </recommendedName>
    <alternativeName>
        <fullName evidence="9">5-oxoprolyl-peptidase</fullName>
    </alternativeName>
    <alternativeName>
        <fullName evidence="9">Pyroglutamyl-peptidase I</fullName>
        <shortName evidence="9">PGP-I</shortName>
        <shortName evidence="9">Pyrase</shortName>
    </alternativeName>
</protein>
<evidence type="ECO:0000256" key="6">
    <source>
        <dbReference type="ARBA" id="ARBA00022670"/>
    </source>
</evidence>
<comment type="similarity">
    <text evidence="4 9">Belongs to the peptidase C15 family.</text>
</comment>
<evidence type="ECO:0000256" key="8">
    <source>
        <dbReference type="ARBA" id="ARBA00022807"/>
    </source>
</evidence>
<evidence type="ECO:0000313" key="12">
    <source>
        <dbReference type="EMBL" id="RAV08657.1"/>
    </source>
</evidence>
<dbReference type="PRINTS" id="PR00706">
    <property type="entry name" value="PYROGLUPTASE"/>
</dbReference>
<comment type="catalytic activity">
    <reaction evidence="1 9 10">
        <text>Release of an N-terminal pyroglutamyl group from a polypeptide, the second amino acid generally not being Pro.</text>
        <dbReference type="EC" id="3.4.19.3"/>
    </reaction>
</comment>
<dbReference type="EC" id="3.4.19.3" evidence="9"/>
<dbReference type="GO" id="GO:0006508">
    <property type="term" value="P:proteolysis"/>
    <property type="evidence" value="ECO:0007669"/>
    <property type="project" value="UniProtKB-KW"/>
</dbReference>
<keyword evidence="13" id="KW-1185">Reference proteome</keyword>
<evidence type="ECO:0000256" key="1">
    <source>
        <dbReference type="ARBA" id="ARBA00001770"/>
    </source>
</evidence>
<dbReference type="EMBL" id="QMFB01000057">
    <property type="protein sequence ID" value="RAV08657.1"/>
    <property type="molecule type" value="Genomic_DNA"/>
</dbReference>